<keyword evidence="5" id="KW-0804">Transcription</keyword>
<dbReference type="Gene3D" id="3.40.640.10">
    <property type="entry name" value="Type I PLP-dependent aspartate aminotransferase-like (Major domain)"/>
    <property type="match status" value="1"/>
</dbReference>
<dbReference type="InterPro" id="IPR015421">
    <property type="entry name" value="PyrdxlP-dep_Trfase_major"/>
</dbReference>
<reference evidence="7 8" key="2">
    <citation type="submission" date="2017-10" db="EMBL/GenBank/DDBJ databases">
        <authorList>
            <person name="Banno H."/>
            <person name="Chua N.-H."/>
        </authorList>
    </citation>
    <scope>NUCLEOTIDE SEQUENCE [LARGE SCALE GENOMIC DNA]</scope>
    <source>
        <strain evidence="7 8">JK626</strain>
    </source>
</reference>
<dbReference type="AlphaFoldDB" id="A0A2G3DTX7"/>
<dbReference type="EMBL" id="PDYF01000020">
    <property type="protein sequence ID" value="PHU34478.1"/>
    <property type="molecule type" value="Genomic_DNA"/>
</dbReference>
<evidence type="ECO:0000256" key="5">
    <source>
        <dbReference type="ARBA" id="ARBA00023163"/>
    </source>
</evidence>
<keyword evidence="3" id="KW-0805">Transcription regulation</keyword>
<evidence type="ECO:0000256" key="3">
    <source>
        <dbReference type="ARBA" id="ARBA00023015"/>
    </source>
</evidence>
<dbReference type="PROSITE" id="PS50949">
    <property type="entry name" value="HTH_GNTR"/>
    <property type="match status" value="1"/>
</dbReference>
<keyword evidence="2" id="KW-0663">Pyridoxal phosphate</keyword>
<dbReference type="InterPro" id="IPR004839">
    <property type="entry name" value="Aminotransferase_I/II_large"/>
</dbReference>
<sequence>MITLRSDIKSPFYEQIYEQIKSDILHGYLKPGEKIMGTRSLANLLKISRNTVDRAYQQLSVEGYIISKLSAGFFIADLPFDFFESANKDERDHTNKIKSIAPPKKCPKIKYDLTNNSYTNNLFPTKIWKKHYLNALDTIALKEEITSLQSFQGDYSLRNEISRYVERIRGVKCSPEQIFITSGLQQSIDLLCIYKGHTKANVLMENPTYPKAKEIFQKNNCDISYGEVDKDGLLIDETHHKKHFDFIYTTPSHQFPLGMCMSLERRYELLKYAKENNTFIIEDDYDSELRYYQKPIPALKAIDYYEKVIYLGTFSKILAPSFRMGYIVLPQNITEDFLGKFENYNSTVNLINQIALADLLSSGDYDRLVRKMNYVFKKRFEAFKDGFSSFSLPLAITPNVSGQYFLIEFPEEIDKDILIEKALEQGVRVYDSMLFWHEKYSCPSNSIFLGFSKIPIEDISDCISRLKEAWKNIFIHK</sequence>
<dbReference type="InterPro" id="IPR036388">
    <property type="entry name" value="WH-like_DNA-bd_sf"/>
</dbReference>
<dbReference type="Proteomes" id="UP000225889">
    <property type="component" value="Unassembled WGS sequence"/>
</dbReference>
<comment type="similarity">
    <text evidence="1">In the C-terminal section; belongs to the class-I pyridoxal-phosphate-dependent aminotransferase family.</text>
</comment>
<dbReference type="RefSeq" id="WP_099392249.1">
    <property type="nucleotide sequence ID" value="NZ_PDYF01000020.1"/>
</dbReference>
<organism evidence="7 8">
    <name type="scientific">Pseudobutyrivibrio ruminis</name>
    <dbReference type="NCBI Taxonomy" id="46206"/>
    <lineage>
        <taxon>Bacteria</taxon>
        <taxon>Bacillati</taxon>
        <taxon>Bacillota</taxon>
        <taxon>Clostridia</taxon>
        <taxon>Lachnospirales</taxon>
        <taxon>Lachnospiraceae</taxon>
        <taxon>Pseudobutyrivibrio</taxon>
    </lineage>
</organism>
<accession>A0A2G3DTX7</accession>
<dbReference type="GO" id="GO:0030170">
    <property type="term" value="F:pyridoxal phosphate binding"/>
    <property type="evidence" value="ECO:0007669"/>
    <property type="project" value="InterPro"/>
</dbReference>
<evidence type="ECO:0000259" key="6">
    <source>
        <dbReference type="PROSITE" id="PS50949"/>
    </source>
</evidence>
<feature type="domain" description="HTH gntR-type" evidence="6">
    <location>
        <begin position="10"/>
        <end position="78"/>
    </location>
</feature>
<comment type="caution">
    <text evidence="7">The sequence shown here is derived from an EMBL/GenBank/DDBJ whole genome shotgun (WGS) entry which is preliminary data.</text>
</comment>
<evidence type="ECO:0000256" key="1">
    <source>
        <dbReference type="ARBA" id="ARBA00005384"/>
    </source>
</evidence>
<dbReference type="SUPFAM" id="SSF53383">
    <property type="entry name" value="PLP-dependent transferases"/>
    <property type="match status" value="1"/>
</dbReference>
<dbReference type="InterPro" id="IPR000524">
    <property type="entry name" value="Tscrpt_reg_HTH_GntR"/>
</dbReference>
<dbReference type="Gene3D" id="1.10.10.10">
    <property type="entry name" value="Winged helix-like DNA-binding domain superfamily/Winged helix DNA-binding domain"/>
    <property type="match status" value="1"/>
</dbReference>
<dbReference type="InterPro" id="IPR036390">
    <property type="entry name" value="WH_DNA-bd_sf"/>
</dbReference>
<dbReference type="InterPro" id="IPR015424">
    <property type="entry name" value="PyrdxlP-dep_Trfase"/>
</dbReference>
<dbReference type="PANTHER" id="PTHR46577">
    <property type="entry name" value="HTH-TYPE TRANSCRIPTIONAL REGULATORY PROTEIN GABR"/>
    <property type="match status" value="1"/>
</dbReference>
<dbReference type="CDD" id="cd07377">
    <property type="entry name" value="WHTH_GntR"/>
    <property type="match status" value="1"/>
</dbReference>
<dbReference type="InterPro" id="IPR051446">
    <property type="entry name" value="HTH_trans_reg/aminotransferase"/>
</dbReference>
<evidence type="ECO:0000313" key="7">
    <source>
        <dbReference type="EMBL" id="PHU34478.1"/>
    </source>
</evidence>
<dbReference type="Pfam" id="PF00392">
    <property type="entry name" value="GntR"/>
    <property type="match status" value="1"/>
</dbReference>
<keyword evidence="4" id="KW-0238">DNA-binding</keyword>
<dbReference type="SUPFAM" id="SSF46785">
    <property type="entry name" value="Winged helix' DNA-binding domain"/>
    <property type="match status" value="1"/>
</dbReference>
<dbReference type="GO" id="GO:0003700">
    <property type="term" value="F:DNA-binding transcription factor activity"/>
    <property type="evidence" value="ECO:0007669"/>
    <property type="project" value="InterPro"/>
</dbReference>
<gene>
    <name evidence="7" type="ORF">CSX01_09810</name>
</gene>
<protein>
    <submittedName>
        <fullName evidence="7">GntR family transcriptional regulator</fullName>
    </submittedName>
</protein>
<proteinExistence type="inferred from homology"/>
<reference evidence="7 8" key="1">
    <citation type="submission" date="2017-10" db="EMBL/GenBank/DDBJ databases">
        <title>Resolving the taxonomy of Roseburia spp., Eubacterium rectale and Agathobacter spp. through phylogenomic analysis.</title>
        <authorList>
            <person name="Sheridan P.O."/>
            <person name="Walker A.W."/>
            <person name="Duncan S.H."/>
            <person name="Scott K.P."/>
            <person name="Toole P.W.O."/>
            <person name="Luis P."/>
            <person name="Flint H.J."/>
        </authorList>
    </citation>
    <scope>NUCLEOTIDE SEQUENCE [LARGE SCALE GENOMIC DNA]</scope>
    <source>
        <strain evidence="7 8">JK626</strain>
    </source>
</reference>
<dbReference type="GO" id="GO:0003677">
    <property type="term" value="F:DNA binding"/>
    <property type="evidence" value="ECO:0007669"/>
    <property type="project" value="UniProtKB-KW"/>
</dbReference>
<evidence type="ECO:0000313" key="8">
    <source>
        <dbReference type="Proteomes" id="UP000225889"/>
    </source>
</evidence>
<dbReference type="Pfam" id="PF00155">
    <property type="entry name" value="Aminotran_1_2"/>
    <property type="match status" value="1"/>
</dbReference>
<dbReference type="SMART" id="SM00345">
    <property type="entry name" value="HTH_GNTR"/>
    <property type="match status" value="1"/>
</dbReference>
<evidence type="ECO:0000256" key="4">
    <source>
        <dbReference type="ARBA" id="ARBA00023125"/>
    </source>
</evidence>
<evidence type="ECO:0000256" key="2">
    <source>
        <dbReference type="ARBA" id="ARBA00022898"/>
    </source>
</evidence>
<dbReference type="PANTHER" id="PTHR46577:SF1">
    <property type="entry name" value="HTH-TYPE TRANSCRIPTIONAL REGULATORY PROTEIN GABR"/>
    <property type="match status" value="1"/>
</dbReference>
<name>A0A2G3DTX7_9FIRM</name>
<dbReference type="CDD" id="cd00609">
    <property type="entry name" value="AAT_like"/>
    <property type="match status" value="1"/>
</dbReference>